<dbReference type="EC" id="2.3.1.181" evidence="4 9"/>
<comment type="subcellular location">
    <subcellularLocation>
        <location evidence="1 9">Mitochondrion</location>
    </subcellularLocation>
</comment>
<keyword evidence="9" id="KW-0496">Mitochondrion</keyword>
<dbReference type="InterPro" id="IPR004143">
    <property type="entry name" value="BPL_LPL_catalytic"/>
</dbReference>
<comment type="catalytic activity">
    <reaction evidence="7">
        <text>octanoyl-[ACP] + L-lysyl-[protein] = N(6)-octanoyl-L-lysyl-[protein] + holo-[ACP] + H(+)</text>
        <dbReference type="Rhea" id="RHEA:17665"/>
        <dbReference type="Rhea" id="RHEA-COMP:9636"/>
        <dbReference type="Rhea" id="RHEA-COMP:9685"/>
        <dbReference type="Rhea" id="RHEA-COMP:9752"/>
        <dbReference type="Rhea" id="RHEA-COMP:9928"/>
        <dbReference type="ChEBI" id="CHEBI:15378"/>
        <dbReference type="ChEBI" id="CHEBI:29969"/>
        <dbReference type="ChEBI" id="CHEBI:64479"/>
        <dbReference type="ChEBI" id="CHEBI:78463"/>
        <dbReference type="ChEBI" id="CHEBI:78809"/>
        <dbReference type="EC" id="2.3.1.181"/>
    </reaction>
    <physiologicalReaction direction="left-to-right" evidence="7">
        <dbReference type="Rhea" id="RHEA:17666"/>
    </physiologicalReaction>
</comment>
<evidence type="ECO:0000256" key="9">
    <source>
        <dbReference type="PIRNR" id="PIRNR016262"/>
    </source>
</evidence>
<dbReference type="GeneTree" id="ENSGT00390000006450"/>
<accession>A0A8C4R6D2</accession>
<dbReference type="GO" id="GO:0033819">
    <property type="term" value="F:lipoyl(octanoyl) transferase activity"/>
    <property type="evidence" value="ECO:0007669"/>
    <property type="project" value="UniProtKB-EC"/>
</dbReference>
<dbReference type="PANTHER" id="PTHR10993">
    <property type="entry name" value="OCTANOYLTRANSFERASE"/>
    <property type="match status" value="1"/>
</dbReference>
<evidence type="ECO:0000256" key="8">
    <source>
        <dbReference type="ARBA" id="ARBA00071279"/>
    </source>
</evidence>
<keyword evidence="14" id="KW-1185">Reference proteome</keyword>
<evidence type="ECO:0000256" key="10">
    <source>
        <dbReference type="PIRSR" id="PIRSR016262-1"/>
    </source>
</evidence>
<feature type="site" description="Lowers pKa of active site Cys" evidence="11">
    <location>
        <position position="158"/>
    </location>
</feature>
<evidence type="ECO:0000256" key="3">
    <source>
        <dbReference type="ARBA" id="ARBA00007907"/>
    </source>
</evidence>
<evidence type="ECO:0000256" key="4">
    <source>
        <dbReference type="ARBA" id="ARBA00012334"/>
    </source>
</evidence>
<evidence type="ECO:0000256" key="11">
    <source>
        <dbReference type="PIRSR" id="PIRSR016262-3"/>
    </source>
</evidence>
<dbReference type="OMA" id="QERCVRR"/>
<dbReference type="UniPathway" id="UPA00538">
    <property type="reaction ID" value="UER00592"/>
</dbReference>
<dbReference type="SUPFAM" id="SSF55681">
    <property type="entry name" value="Class II aaRS and biotin synthetases"/>
    <property type="match status" value="1"/>
</dbReference>
<sequence>MPRGVVPPLYVLRLGRVPYAQAMAVQNQLVRSHRHHKDRMDPPWKEGSQAPDVLVLCEHDPVYTVGLQQALYPSDEEARLRKLGADFQRTDRGGLITFFGPGLLMAYPVINLARRRCSLRLHVDQLRAAATTACRALGVEKAEPRGPPETGVWMGNNKLCAIGVHCARHITTHGLALSCDPDLSWFRHIVPCGLEGRGVTSLTRELGHRVSTCEAVTALLPAISEAYGCRLLQAGQPSLWLGPDV</sequence>
<keyword evidence="5 9" id="KW-0808">Transferase</keyword>
<dbReference type="GO" id="GO:0005739">
    <property type="term" value="C:mitochondrion"/>
    <property type="evidence" value="ECO:0007669"/>
    <property type="project" value="UniProtKB-SubCell"/>
</dbReference>
<feature type="domain" description="BPL/LPL catalytic" evidence="12">
    <location>
        <begin position="48"/>
        <end position="231"/>
    </location>
</feature>
<reference evidence="13" key="2">
    <citation type="submission" date="2025-09" db="UniProtKB">
        <authorList>
            <consortium name="Ensembl"/>
        </authorList>
    </citation>
    <scope>IDENTIFICATION</scope>
</reference>
<dbReference type="NCBIfam" id="TIGR00214">
    <property type="entry name" value="lipB"/>
    <property type="match status" value="1"/>
</dbReference>
<dbReference type="InterPro" id="IPR045864">
    <property type="entry name" value="aa-tRNA-synth_II/BPL/LPL"/>
</dbReference>
<evidence type="ECO:0000256" key="5">
    <source>
        <dbReference type="ARBA" id="ARBA00022679"/>
    </source>
</evidence>
<comment type="pathway">
    <text evidence="2 9">Protein modification; protein lipoylation via endogenous pathway; protein N(6)-(lipoyl)lysine from octanoyl-[acyl-carrier-protein]: step 1/2.</text>
</comment>
<evidence type="ECO:0000313" key="14">
    <source>
        <dbReference type="Proteomes" id="UP000694388"/>
    </source>
</evidence>
<evidence type="ECO:0000259" key="12">
    <source>
        <dbReference type="PROSITE" id="PS51733"/>
    </source>
</evidence>
<feature type="active site" description="Acyl-thioester intermediate" evidence="10">
    <location>
        <position position="192"/>
    </location>
</feature>
<dbReference type="PIRSF" id="PIRSF016262">
    <property type="entry name" value="LPLase"/>
    <property type="match status" value="1"/>
</dbReference>
<dbReference type="AlphaFoldDB" id="A0A8C4R6D2"/>
<comment type="similarity">
    <text evidence="3 9">Belongs to the LipB family.</text>
</comment>
<dbReference type="FunFam" id="3.30.930.10:FF:000035">
    <property type="entry name" value="Putative lipoyltransferase 2, mitochondrial"/>
    <property type="match status" value="1"/>
</dbReference>
<proteinExistence type="inferred from homology"/>
<name>A0A8C4R6D2_EPTBU</name>
<protein>
    <recommendedName>
        <fullName evidence="8 9">Octanoyl-[acyl-carrier-protein]:protein N-octanoyltransferase LIPT2, mitochondrial</fullName>
        <ecNumber evidence="4 9">2.3.1.181</ecNumber>
    </recommendedName>
</protein>
<dbReference type="Gene3D" id="3.30.930.10">
    <property type="entry name" value="Bira Bifunctional Protein, Domain 2"/>
    <property type="match status" value="1"/>
</dbReference>
<evidence type="ECO:0000256" key="2">
    <source>
        <dbReference type="ARBA" id="ARBA00004821"/>
    </source>
</evidence>
<keyword evidence="6 9" id="KW-0012">Acyltransferase</keyword>
<comment type="function">
    <text evidence="9">Catalyzes the transfer of endogenously produced octanoic acid from octanoyl-acyl-carrier-protein onto the lipoyl domains of lipoate-dependent enzymes. Lipoyl-ACP can also act as a substrate although octanoyl-ACP is likely to be the physiological substrate.</text>
</comment>
<evidence type="ECO:0000313" key="13">
    <source>
        <dbReference type="Ensembl" id="ENSEBUP00000025756.1"/>
    </source>
</evidence>
<reference evidence="13" key="1">
    <citation type="submission" date="2025-08" db="UniProtKB">
        <authorList>
            <consortium name="Ensembl"/>
        </authorList>
    </citation>
    <scope>IDENTIFICATION</scope>
</reference>
<dbReference type="PANTHER" id="PTHR10993:SF7">
    <property type="entry name" value="LIPOYLTRANSFERASE 2, MITOCHONDRIAL-RELATED"/>
    <property type="match status" value="1"/>
</dbReference>
<evidence type="ECO:0000256" key="1">
    <source>
        <dbReference type="ARBA" id="ARBA00004173"/>
    </source>
</evidence>
<dbReference type="InterPro" id="IPR000544">
    <property type="entry name" value="Octanoyltransferase"/>
</dbReference>
<dbReference type="PROSITE" id="PS51733">
    <property type="entry name" value="BPL_LPL_CATALYTIC"/>
    <property type="match status" value="1"/>
</dbReference>
<evidence type="ECO:0000256" key="7">
    <source>
        <dbReference type="ARBA" id="ARBA00052863"/>
    </source>
</evidence>
<organism evidence="13 14">
    <name type="scientific">Eptatretus burgeri</name>
    <name type="common">Inshore hagfish</name>
    <dbReference type="NCBI Taxonomy" id="7764"/>
    <lineage>
        <taxon>Eukaryota</taxon>
        <taxon>Metazoa</taxon>
        <taxon>Chordata</taxon>
        <taxon>Craniata</taxon>
        <taxon>Vertebrata</taxon>
        <taxon>Cyclostomata</taxon>
        <taxon>Myxini</taxon>
        <taxon>Myxiniformes</taxon>
        <taxon>Myxinidae</taxon>
        <taxon>Eptatretinae</taxon>
        <taxon>Eptatretus</taxon>
    </lineage>
</organism>
<evidence type="ECO:0000256" key="6">
    <source>
        <dbReference type="ARBA" id="ARBA00023315"/>
    </source>
</evidence>
<dbReference type="Proteomes" id="UP000694388">
    <property type="component" value="Unplaced"/>
</dbReference>
<dbReference type="CDD" id="cd16444">
    <property type="entry name" value="LipB"/>
    <property type="match status" value="1"/>
</dbReference>
<dbReference type="GO" id="GO:0009249">
    <property type="term" value="P:protein lipoylation"/>
    <property type="evidence" value="ECO:0007669"/>
    <property type="project" value="InterPro"/>
</dbReference>
<dbReference type="Pfam" id="PF21948">
    <property type="entry name" value="LplA-B_cat"/>
    <property type="match status" value="1"/>
</dbReference>
<dbReference type="Ensembl" id="ENSEBUT00000026332.1">
    <property type="protein sequence ID" value="ENSEBUP00000025756.1"/>
    <property type="gene ID" value="ENSEBUG00000015867.1"/>
</dbReference>